<accession>A0A7D6BNT5</accession>
<feature type="domain" description="N-acetyltransferase" evidence="1">
    <location>
        <begin position="16"/>
        <end position="164"/>
    </location>
</feature>
<dbReference type="Pfam" id="PF00583">
    <property type="entry name" value="Acetyltransf_1"/>
    <property type="match status" value="1"/>
</dbReference>
<dbReference type="CDD" id="cd04301">
    <property type="entry name" value="NAT_SF"/>
    <property type="match status" value="1"/>
</dbReference>
<organism evidence="2 3">
    <name type="scientific">Fermentimicrarchaeum limneticum</name>
    <dbReference type="NCBI Taxonomy" id="2795018"/>
    <lineage>
        <taxon>Archaea</taxon>
        <taxon>Candidatus Micrarchaeota</taxon>
        <taxon>Candidatus Fermentimicrarchaeales</taxon>
        <taxon>Candidatus Fermentimicrarchaeaceae</taxon>
        <taxon>Candidatus Fermentimicrarchaeum</taxon>
    </lineage>
</organism>
<sequence length="164" mass="18491">MSQVTQQRILRDCDTYYIREARPEEVETLLKMFKKDMSSKWVDHYHNLPGKKFALIVVDKETNQPIGGIERVVDSENATGVGLAVLKGFRGKGIGTTLLKVMDEELKEMGVKCIATVPVSKKAAKFLKENGYEYEEFIKAFLSATGRSNRLVYGFAAAGMERYL</sequence>
<dbReference type="InterPro" id="IPR000182">
    <property type="entry name" value="GNAT_dom"/>
</dbReference>
<dbReference type="Proteomes" id="UP000510821">
    <property type="component" value="Chromosome"/>
</dbReference>
<dbReference type="PROSITE" id="PS51186">
    <property type="entry name" value="GNAT"/>
    <property type="match status" value="1"/>
</dbReference>
<name>A0A7D6BNT5_FERL1</name>
<evidence type="ECO:0000313" key="2">
    <source>
        <dbReference type="EMBL" id="QLJ52862.1"/>
    </source>
</evidence>
<protein>
    <recommendedName>
        <fullName evidence="1">N-acetyltransferase domain-containing protein</fullName>
    </recommendedName>
</protein>
<dbReference type="GO" id="GO:0016747">
    <property type="term" value="F:acyltransferase activity, transferring groups other than amino-acyl groups"/>
    <property type="evidence" value="ECO:0007669"/>
    <property type="project" value="InterPro"/>
</dbReference>
<evidence type="ECO:0000313" key="3">
    <source>
        <dbReference type="Proteomes" id="UP000510821"/>
    </source>
</evidence>
<dbReference type="AlphaFoldDB" id="A0A7D6BNT5"/>
<dbReference type="EMBL" id="CP058998">
    <property type="protein sequence ID" value="QLJ52862.1"/>
    <property type="molecule type" value="Genomic_DNA"/>
</dbReference>
<dbReference type="KEGG" id="flt:Sv326_0687"/>
<proteinExistence type="predicted"/>
<gene>
    <name evidence="2" type="ORF">Sv326_0687</name>
</gene>
<reference evidence="3" key="1">
    <citation type="submission" date="2020-07" db="EMBL/GenBank/DDBJ databases">
        <title>Metabolic diversity and evolutionary history of the archaeal phylum ###Micrarchaeota### uncovered from a freshwater lake metagenome.</title>
        <authorList>
            <person name="Kadnikov V.V."/>
            <person name="Savvichev A.S."/>
            <person name="Mardanov A.V."/>
            <person name="Beletsky A.V."/>
            <person name="Chupakov A.V."/>
            <person name="Kokryatskaya N.M."/>
            <person name="Pimenov N.V."/>
            <person name="Ravin N.V."/>
        </authorList>
    </citation>
    <scope>NUCLEOTIDE SEQUENCE [LARGE SCALE GENOMIC DNA]</scope>
</reference>
<dbReference type="InterPro" id="IPR016181">
    <property type="entry name" value="Acyl_CoA_acyltransferase"/>
</dbReference>
<dbReference type="SUPFAM" id="SSF55729">
    <property type="entry name" value="Acyl-CoA N-acyltransferases (Nat)"/>
    <property type="match status" value="1"/>
</dbReference>
<dbReference type="Gene3D" id="3.40.630.30">
    <property type="match status" value="1"/>
</dbReference>
<evidence type="ECO:0000259" key="1">
    <source>
        <dbReference type="PROSITE" id="PS51186"/>
    </source>
</evidence>